<gene>
    <name evidence="3" type="ORF">NW762_011067</name>
</gene>
<dbReference type="AlphaFoldDB" id="A0A9W8RQL3"/>
<evidence type="ECO:0000259" key="2">
    <source>
        <dbReference type="Pfam" id="PF13472"/>
    </source>
</evidence>
<evidence type="ECO:0000313" key="3">
    <source>
        <dbReference type="EMBL" id="KAJ4252466.1"/>
    </source>
</evidence>
<dbReference type="OrthoDB" id="10071171at2759"/>
<dbReference type="Proteomes" id="UP001152049">
    <property type="component" value="Unassembled WGS sequence"/>
</dbReference>
<comment type="caution">
    <text evidence="3">The sequence shown here is derived from an EMBL/GenBank/DDBJ whole genome shotgun (WGS) entry which is preliminary data.</text>
</comment>
<protein>
    <recommendedName>
        <fullName evidence="2">SGNH hydrolase-type esterase domain-containing protein</fullName>
    </recommendedName>
</protein>
<evidence type="ECO:0000313" key="4">
    <source>
        <dbReference type="Proteomes" id="UP001152049"/>
    </source>
</evidence>
<dbReference type="Gene3D" id="3.40.50.1110">
    <property type="entry name" value="SGNH hydrolase"/>
    <property type="match status" value="1"/>
</dbReference>
<accession>A0A9W8RQL3</accession>
<organism evidence="3 4">
    <name type="scientific">Fusarium torreyae</name>
    <dbReference type="NCBI Taxonomy" id="1237075"/>
    <lineage>
        <taxon>Eukaryota</taxon>
        <taxon>Fungi</taxon>
        <taxon>Dikarya</taxon>
        <taxon>Ascomycota</taxon>
        <taxon>Pezizomycotina</taxon>
        <taxon>Sordariomycetes</taxon>
        <taxon>Hypocreomycetidae</taxon>
        <taxon>Hypocreales</taxon>
        <taxon>Nectriaceae</taxon>
        <taxon>Fusarium</taxon>
    </lineage>
</organism>
<sequence>MSIGAETIRVRISNTFGQTDLPITAASVAQPAQDSAGTGQIETATSRQLRFNGSTSVILPPGTTAYSDPINIKISPLSNVALSVYTERGQLGSKITGHPGSRTTSWMQIGDHVNATSISEASTRHWYFATGVDVWAPKDHFLVVLLGDSITDGRGSDDDRNNRWSDFLAANLQNSGLSHVAVNNQAAGGNAVLKGGLGPPLLERYHRDALQQAGWQSVWSSKEGGNEASTQRMDLKQWDV</sequence>
<feature type="domain" description="SGNH hydrolase-type esterase" evidence="2">
    <location>
        <begin position="145"/>
        <end position="212"/>
    </location>
</feature>
<name>A0A9W8RQL3_9HYPO</name>
<dbReference type="Pfam" id="PF13472">
    <property type="entry name" value="Lipase_GDSL_2"/>
    <property type="match status" value="1"/>
</dbReference>
<dbReference type="InterPro" id="IPR036514">
    <property type="entry name" value="SGNH_hydro_sf"/>
</dbReference>
<dbReference type="InterPro" id="IPR013830">
    <property type="entry name" value="SGNH_hydro"/>
</dbReference>
<proteinExistence type="predicted"/>
<feature type="region of interest" description="Disordered" evidence="1">
    <location>
        <begin position="218"/>
        <end position="240"/>
    </location>
</feature>
<dbReference type="PANTHER" id="PTHR43784:SF2">
    <property type="entry name" value="GDSL-LIKE LIPASE_ACYLHYDROLASE, PUTATIVE (AFU_ORTHOLOGUE AFUA_2G00820)-RELATED"/>
    <property type="match status" value="1"/>
</dbReference>
<dbReference type="EMBL" id="JAOQAZ010000026">
    <property type="protein sequence ID" value="KAJ4252466.1"/>
    <property type="molecule type" value="Genomic_DNA"/>
</dbReference>
<dbReference type="SUPFAM" id="SSF52266">
    <property type="entry name" value="SGNH hydrolase"/>
    <property type="match status" value="1"/>
</dbReference>
<reference evidence="3" key="1">
    <citation type="submission" date="2022-09" db="EMBL/GenBank/DDBJ databases">
        <title>Fusarium specimens isolated from Avocado Roots.</title>
        <authorList>
            <person name="Stajich J."/>
            <person name="Roper C."/>
            <person name="Heimlech-Rivalta G."/>
        </authorList>
    </citation>
    <scope>NUCLEOTIDE SEQUENCE</scope>
    <source>
        <strain evidence="3">CF00136</strain>
    </source>
</reference>
<dbReference type="InterPro" id="IPR053140">
    <property type="entry name" value="GDSL_Rv0518-like"/>
</dbReference>
<dbReference type="PANTHER" id="PTHR43784">
    <property type="entry name" value="GDSL-LIKE LIPASE/ACYLHYDROLASE, PUTATIVE (AFU_ORTHOLOGUE AFUA_2G00820)-RELATED"/>
    <property type="match status" value="1"/>
</dbReference>
<evidence type="ECO:0000256" key="1">
    <source>
        <dbReference type="SAM" id="MobiDB-lite"/>
    </source>
</evidence>
<keyword evidence="4" id="KW-1185">Reference proteome</keyword>